<feature type="compositionally biased region" description="Low complexity" evidence="1">
    <location>
        <begin position="105"/>
        <end position="127"/>
    </location>
</feature>
<keyword evidence="3" id="KW-1185">Reference proteome</keyword>
<name>A0ABR4NHY1_9FUNG</name>
<feature type="region of interest" description="Disordered" evidence="1">
    <location>
        <begin position="265"/>
        <end position="301"/>
    </location>
</feature>
<reference evidence="2 3" key="1">
    <citation type="submission" date="2023-09" db="EMBL/GenBank/DDBJ databases">
        <title>Pangenome analysis of Batrachochytrium dendrobatidis and related Chytrids.</title>
        <authorList>
            <person name="Yacoub M.N."/>
            <person name="Stajich J.E."/>
            <person name="James T.Y."/>
        </authorList>
    </citation>
    <scope>NUCLEOTIDE SEQUENCE [LARGE SCALE GENOMIC DNA]</scope>
    <source>
        <strain evidence="2 3">JEL0888</strain>
    </source>
</reference>
<feature type="compositionally biased region" description="Low complexity" evidence="1">
    <location>
        <begin position="29"/>
        <end position="48"/>
    </location>
</feature>
<organism evidence="2 3">
    <name type="scientific">Polyrhizophydium stewartii</name>
    <dbReference type="NCBI Taxonomy" id="2732419"/>
    <lineage>
        <taxon>Eukaryota</taxon>
        <taxon>Fungi</taxon>
        <taxon>Fungi incertae sedis</taxon>
        <taxon>Chytridiomycota</taxon>
        <taxon>Chytridiomycota incertae sedis</taxon>
        <taxon>Chytridiomycetes</taxon>
        <taxon>Rhizophydiales</taxon>
        <taxon>Rhizophydiales incertae sedis</taxon>
        <taxon>Polyrhizophydium</taxon>
    </lineage>
</organism>
<sequence length="372" mass="37991">MLAPFEPAGDFDEPQAMAATASAAGLPWGAAPQKPKAAPAQPAGSSKPRGAAGAGPCSDAGGGASRALDDGDDDDDGSLESTPVSRSSHPPAWVAVQEATPQHVSSSSSPLLRDRSPAAAPAAVLWPQAPPPPQKQHGPHAQLWPPSVDGLLDDLIELGNPQSAAAHAGATNGLRHAPAAGAYSSGFGANSYDDDDGGSDGDEDDDVDLVMMEREADIRQYSFAVQGDISELAGARVSALRMSSPFSRSSSSPVHIYEELDLDLDIPDDNSTGGDDSKADVGTSKSRRPGTPRRGLSVPTPASAAGLLKSALGLSAQPAMAASGEMSPTSPGGNTEGTVGQLRRSRSLGSAWWGTLLANFCMIVHDPPNERQ</sequence>
<evidence type="ECO:0000313" key="3">
    <source>
        <dbReference type="Proteomes" id="UP001527925"/>
    </source>
</evidence>
<comment type="caution">
    <text evidence="2">The sequence shown here is derived from an EMBL/GenBank/DDBJ whole genome shotgun (WGS) entry which is preliminary data.</text>
</comment>
<feature type="region of interest" description="Disordered" evidence="1">
    <location>
        <begin position="176"/>
        <end position="207"/>
    </location>
</feature>
<feature type="compositionally biased region" description="Polar residues" evidence="1">
    <location>
        <begin position="326"/>
        <end position="338"/>
    </location>
</feature>
<evidence type="ECO:0000313" key="2">
    <source>
        <dbReference type="EMBL" id="KAL2919127.1"/>
    </source>
</evidence>
<dbReference type="Proteomes" id="UP001527925">
    <property type="component" value="Unassembled WGS sequence"/>
</dbReference>
<gene>
    <name evidence="2" type="ORF">HK105_201400</name>
</gene>
<protein>
    <submittedName>
        <fullName evidence="2">Uncharacterized protein</fullName>
    </submittedName>
</protein>
<accession>A0ABR4NHY1</accession>
<evidence type="ECO:0000256" key="1">
    <source>
        <dbReference type="SAM" id="MobiDB-lite"/>
    </source>
</evidence>
<feature type="region of interest" description="Disordered" evidence="1">
    <location>
        <begin position="318"/>
        <end position="344"/>
    </location>
</feature>
<feature type="region of interest" description="Disordered" evidence="1">
    <location>
        <begin position="1"/>
        <end position="148"/>
    </location>
</feature>
<dbReference type="EMBL" id="JADGIZ020000004">
    <property type="protein sequence ID" value="KAL2919127.1"/>
    <property type="molecule type" value="Genomic_DNA"/>
</dbReference>
<feature type="compositionally biased region" description="Polar residues" evidence="1">
    <location>
        <begin position="79"/>
        <end position="88"/>
    </location>
</feature>
<proteinExistence type="predicted"/>
<feature type="compositionally biased region" description="Acidic residues" evidence="1">
    <location>
        <begin position="192"/>
        <end position="207"/>
    </location>
</feature>